<dbReference type="PANTHER" id="PTHR10039">
    <property type="entry name" value="AMELOGENIN"/>
    <property type="match status" value="1"/>
</dbReference>
<evidence type="ECO:0000259" key="2">
    <source>
        <dbReference type="Pfam" id="PF24883"/>
    </source>
</evidence>
<organism evidence="3 4">
    <name type="scientific">Fusarium venenatum</name>
    <dbReference type="NCBI Taxonomy" id="56646"/>
    <lineage>
        <taxon>Eukaryota</taxon>
        <taxon>Fungi</taxon>
        <taxon>Dikarya</taxon>
        <taxon>Ascomycota</taxon>
        <taxon>Pezizomycotina</taxon>
        <taxon>Sordariomycetes</taxon>
        <taxon>Hypocreomycetidae</taxon>
        <taxon>Hypocreales</taxon>
        <taxon>Nectriaceae</taxon>
        <taxon>Fusarium</taxon>
    </lineage>
</organism>
<feature type="domain" description="Nephrocystin 3-like N-terminal" evidence="2">
    <location>
        <begin position="316"/>
        <end position="480"/>
    </location>
</feature>
<dbReference type="SUPFAM" id="SSF52540">
    <property type="entry name" value="P-loop containing nucleoside triphosphate hydrolases"/>
    <property type="match status" value="1"/>
</dbReference>
<evidence type="ECO:0000313" key="4">
    <source>
        <dbReference type="Proteomes" id="UP000245910"/>
    </source>
</evidence>
<evidence type="ECO:0000256" key="1">
    <source>
        <dbReference type="ARBA" id="ARBA00022737"/>
    </source>
</evidence>
<accession>A0A2L2TJ47</accession>
<dbReference type="PANTHER" id="PTHR10039:SF5">
    <property type="entry name" value="NACHT DOMAIN-CONTAINING PROTEIN"/>
    <property type="match status" value="1"/>
</dbReference>
<dbReference type="Pfam" id="PF24883">
    <property type="entry name" value="NPHP3_N"/>
    <property type="match status" value="1"/>
</dbReference>
<keyword evidence="1" id="KW-0677">Repeat</keyword>
<protein>
    <recommendedName>
        <fullName evidence="2">Nephrocystin 3-like N-terminal domain-containing protein</fullName>
    </recommendedName>
</protein>
<proteinExistence type="predicted"/>
<dbReference type="Proteomes" id="UP000245910">
    <property type="component" value="Chromosome III"/>
</dbReference>
<sequence length="1033" mass="117148">MDPVSALGIASASAQFVTFTSQLISATADIYDSASDASAYISNLGTVYSQLKRLCQNLNQASQKVSRDQAATSSQTTTTDTYHAAPTFNSFVQGGHTDVLDGTSEVELRMGNTLPELQHVYSTLQDVVKSCEQDSALILSLLSKLKLESGVGSLTKSFKVAIKMIWKKDEIQRVDERLKRSQAILIATMARISKSHSRELAALRSESQLLGARYSEQLSVMQNTLRNIEKGRKFPPSAEAFKDEIDTLEKMMRQSSLSEARVRKELDIIRSLSFKTRQFRYNTICDAHHETFRWVFTPPSDQETHLSIKQRESQTKLLKWLEHGSGVFWVSGKPGSGKSTFMKFVADHQRTVEALSRWAHPRRVIVSSCYFWSSGSKMQKSLVGLLQTLLYDVFRCCPQLIQSVCPSRWSGEVPHGDKWTESELRATLSRISEQPDRTFRFCFFIDGLDEYDSANGDHSDFCEYLTTISSRDIKICLSSRPWNEFNDAFGQDPASRIFIHELTWDDILLYTQYRLHRHPRWKSLESQTKKAGSLARTVVTRAQGVFLWVFLVTRHLREGLANDDSFTDLEKRLLSLPTELEAFFKQILESVSSFYHEKMAGALQVALYAKEPLDSMIYSFIGDEYEDPDYFRHPLDLENDMNTDGHQNQLRARQKQIRGSSYPILKAETLCCLKRAGYRISLSAKARSTWEFAQPSYASYLELVDEVPKTALDSLVDEMDLRLADMARAIKPTLVGHHVETSEHVSALIRIIALDLPLMGYLSRKLMAEPSFLSIFSQSAISMSSKARVRAQKAGPSPNELTVGSMHMITIWKKFLSEVLPKGSPTRWTRAGPKFQDAIEQGLVQARIWSVSGNIAPAFTLFVAAAFDMEWHDRAEEMYFQALNSFIKGGAAFDSSENSRNESRPSGLDQTLVEFSIIDFAEFDSFTRTTAAEPAQGHHEVIFGRLEAKLDLVDSFEQKPQRLFLAKLLKKILVCAHKASWPLDKYQHLIDRALRDEDPPPGDIVPSLCLKRSGTIDFDEYGRKTKRRLCWDW</sequence>
<dbReference type="STRING" id="56646.A0A2L2TJ47"/>
<dbReference type="InterPro" id="IPR056884">
    <property type="entry name" value="NPHP3-like_N"/>
</dbReference>
<evidence type="ECO:0000313" key="3">
    <source>
        <dbReference type="EMBL" id="CEI70984.1"/>
    </source>
</evidence>
<dbReference type="AlphaFoldDB" id="A0A2L2TJ47"/>
<name>A0A2L2TJ47_9HYPO</name>
<reference evidence="4" key="1">
    <citation type="submission" date="2014-10" db="EMBL/GenBank/DDBJ databases">
        <authorList>
            <person name="King R."/>
        </authorList>
    </citation>
    <scope>NUCLEOTIDE SEQUENCE [LARGE SCALE GENOMIC DNA]</scope>
    <source>
        <strain evidence="4">A3/5</strain>
    </source>
</reference>
<dbReference type="InterPro" id="IPR027417">
    <property type="entry name" value="P-loop_NTPase"/>
</dbReference>
<dbReference type="Gene3D" id="3.40.50.300">
    <property type="entry name" value="P-loop containing nucleotide triphosphate hydrolases"/>
    <property type="match status" value="1"/>
</dbReference>
<dbReference type="EMBL" id="LN649231">
    <property type="protein sequence ID" value="CEI70984.1"/>
    <property type="molecule type" value="Genomic_DNA"/>
</dbReference>
<keyword evidence="4" id="KW-1185">Reference proteome</keyword>